<feature type="transmembrane region" description="Helical" evidence="7">
    <location>
        <begin position="310"/>
        <end position="331"/>
    </location>
</feature>
<feature type="region of interest" description="Disordered" evidence="6">
    <location>
        <begin position="1"/>
        <end position="69"/>
    </location>
</feature>
<dbReference type="OrthoDB" id="73465at2759"/>
<dbReference type="GO" id="GO:0012505">
    <property type="term" value="C:endomembrane system"/>
    <property type="evidence" value="ECO:0007669"/>
    <property type="project" value="UniProtKB-SubCell"/>
</dbReference>
<name>A0A238FKT4_9BASI</name>
<dbReference type="EMBL" id="FMSP01000009">
    <property type="protein sequence ID" value="SCV72484.1"/>
    <property type="molecule type" value="Genomic_DNA"/>
</dbReference>
<dbReference type="AlphaFoldDB" id="A0A238FKT4"/>
<dbReference type="Proteomes" id="UP000198372">
    <property type="component" value="Unassembled WGS sequence"/>
</dbReference>
<dbReference type="CDD" id="cd02435">
    <property type="entry name" value="CCC1"/>
    <property type="match status" value="1"/>
</dbReference>
<dbReference type="STRING" id="269621.A0A238FKT4"/>
<feature type="transmembrane region" description="Helical" evidence="7">
    <location>
        <begin position="278"/>
        <end position="303"/>
    </location>
</feature>
<keyword evidence="3 7" id="KW-0812">Transmembrane</keyword>
<comment type="subcellular location">
    <subcellularLocation>
        <location evidence="1">Endomembrane system</location>
        <topology evidence="1">Multi-pass membrane protein</topology>
    </subcellularLocation>
</comment>
<evidence type="ECO:0000313" key="8">
    <source>
        <dbReference type="EMBL" id="SCV72484.1"/>
    </source>
</evidence>
<sequence length="371" mass="39044">MAAPNPSSSSSTSTAAVALPPRTKAANASASADSGAAAPATAAPVWSLQDGPETSLNGNGHGEVPLASKCDQHNRERTICCRELKGDDERSLIDPDVVRDIIIGLADGLTVPFGLCAGLSSLGSSRLVYIAGIAELVSGSLSMGVGGYLSAQAERDHYRYLKKNTRDRVKRSCAGEMEREVSAILSPLGIDDSISRRVAGSLLKVEATLPPPQEPPSIMSQCLKAIARKPRFSASRDEERQALLARSNDEDEDKDEKGLTAFLLKFGEGLEETTDLRLFMSALTIGFSYFLGGLIPLLPYFFVETAHQGLVISVVITGIVLIFFGGFKTYYTGAAIGASGYAWGALSTLAVGGAAAAASFAIVKALPEENR</sequence>
<evidence type="ECO:0000256" key="6">
    <source>
        <dbReference type="SAM" id="MobiDB-lite"/>
    </source>
</evidence>
<dbReference type="GO" id="GO:0030026">
    <property type="term" value="P:intracellular manganese ion homeostasis"/>
    <property type="evidence" value="ECO:0007669"/>
    <property type="project" value="InterPro"/>
</dbReference>
<evidence type="ECO:0000256" key="5">
    <source>
        <dbReference type="ARBA" id="ARBA00023136"/>
    </source>
</evidence>
<accession>A0A238FKT4</accession>
<evidence type="ECO:0000256" key="1">
    <source>
        <dbReference type="ARBA" id="ARBA00004127"/>
    </source>
</evidence>
<dbReference type="Pfam" id="PF01988">
    <property type="entry name" value="VIT1"/>
    <property type="match status" value="1"/>
</dbReference>
<dbReference type="PANTHER" id="PTHR31851">
    <property type="entry name" value="FE(2+)/MN(2+) TRANSPORTER PCL1"/>
    <property type="match status" value="1"/>
</dbReference>
<evidence type="ECO:0000256" key="3">
    <source>
        <dbReference type="ARBA" id="ARBA00022692"/>
    </source>
</evidence>
<reference evidence="9" key="1">
    <citation type="submission" date="2016-09" db="EMBL/GenBank/DDBJ databases">
        <authorList>
            <person name="Jeantristanb JTB J.-T."/>
            <person name="Ricardo R."/>
        </authorList>
    </citation>
    <scope>NUCLEOTIDE SEQUENCE [LARGE SCALE GENOMIC DNA]</scope>
</reference>
<keyword evidence="4 7" id="KW-1133">Transmembrane helix</keyword>
<evidence type="ECO:0000256" key="7">
    <source>
        <dbReference type="SAM" id="Phobius"/>
    </source>
</evidence>
<keyword evidence="9" id="KW-1185">Reference proteome</keyword>
<feature type="transmembrane region" description="Helical" evidence="7">
    <location>
        <begin position="343"/>
        <end position="363"/>
    </location>
</feature>
<evidence type="ECO:0000256" key="2">
    <source>
        <dbReference type="ARBA" id="ARBA00007049"/>
    </source>
</evidence>
<feature type="compositionally biased region" description="Low complexity" evidence="6">
    <location>
        <begin position="1"/>
        <end position="43"/>
    </location>
</feature>
<dbReference type="InterPro" id="IPR008217">
    <property type="entry name" value="Ccc1_fam"/>
</dbReference>
<protein>
    <submittedName>
        <fullName evidence="8">BQ2448_4021 protein</fullName>
    </submittedName>
</protein>
<keyword evidence="5 7" id="KW-0472">Membrane</keyword>
<gene>
    <name evidence="8" type="ORF">BQ2448_4021</name>
</gene>
<evidence type="ECO:0000313" key="9">
    <source>
        <dbReference type="Proteomes" id="UP000198372"/>
    </source>
</evidence>
<dbReference type="GO" id="GO:0005384">
    <property type="term" value="F:manganese ion transmembrane transporter activity"/>
    <property type="evidence" value="ECO:0007669"/>
    <property type="project" value="InterPro"/>
</dbReference>
<evidence type="ECO:0000256" key="4">
    <source>
        <dbReference type="ARBA" id="ARBA00022989"/>
    </source>
</evidence>
<organism evidence="8 9">
    <name type="scientific">Microbotryum intermedium</name>
    <dbReference type="NCBI Taxonomy" id="269621"/>
    <lineage>
        <taxon>Eukaryota</taxon>
        <taxon>Fungi</taxon>
        <taxon>Dikarya</taxon>
        <taxon>Basidiomycota</taxon>
        <taxon>Pucciniomycotina</taxon>
        <taxon>Microbotryomycetes</taxon>
        <taxon>Microbotryales</taxon>
        <taxon>Microbotryaceae</taxon>
        <taxon>Microbotryum</taxon>
    </lineage>
</organism>
<proteinExistence type="inferred from homology"/>
<comment type="similarity">
    <text evidence="2">Belongs to the CCC1 family.</text>
</comment>